<dbReference type="GeneID" id="58716313"/>
<feature type="transmembrane region" description="Helical" evidence="1">
    <location>
        <begin position="45"/>
        <end position="65"/>
    </location>
</feature>
<feature type="transmembrane region" description="Helical" evidence="1">
    <location>
        <begin position="118"/>
        <end position="142"/>
    </location>
</feature>
<keyword evidence="1" id="KW-0472">Membrane</keyword>
<keyword evidence="1" id="KW-1133">Transmembrane helix</keyword>
<evidence type="ECO:0000313" key="3">
    <source>
        <dbReference type="Proteomes" id="UP000029844"/>
    </source>
</evidence>
<proteinExistence type="predicted"/>
<dbReference type="Proteomes" id="UP000029844">
    <property type="component" value="Unassembled WGS sequence"/>
</dbReference>
<name>A0A099WCM8_9LIST</name>
<keyword evidence="3" id="KW-1185">Reference proteome</keyword>
<protein>
    <recommendedName>
        <fullName evidence="4">DUF2975 domain-containing protein</fullName>
    </recommendedName>
</protein>
<dbReference type="RefSeq" id="WP_036083914.1">
    <property type="nucleotide sequence ID" value="NZ_CBCSHQ010000001.1"/>
</dbReference>
<organism evidence="2 3">
    <name type="scientific">Listeria booriae</name>
    <dbReference type="NCBI Taxonomy" id="1552123"/>
    <lineage>
        <taxon>Bacteria</taxon>
        <taxon>Bacillati</taxon>
        <taxon>Bacillota</taxon>
        <taxon>Bacilli</taxon>
        <taxon>Bacillales</taxon>
        <taxon>Listeriaceae</taxon>
        <taxon>Listeria</taxon>
    </lineage>
</organism>
<comment type="caution">
    <text evidence="2">The sequence shown here is derived from an EMBL/GenBank/DDBJ whole genome shotgun (WGS) entry which is preliminary data.</text>
</comment>
<sequence>MKYGSTIILRIAVILIGLVVLVLCIVAVPALAINATINNPNFAKPLYPVLIGMCLAAIPFFIALFHTWKLLKCVDNGNAFSTLAVTALKKIKYCALGVAGVYLLTSPFFYMLAQKDDAPGIVVICLLFMGASLVIAIFAAVLQRLLREAIAIKTENDLTV</sequence>
<dbReference type="Pfam" id="PF11188">
    <property type="entry name" value="DUF2975"/>
    <property type="match status" value="1"/>
</dbReference>
<keyword evidence="1" id="KW-0812">Transmembrane</keyword>
<reference evidence="2 3" key="1">
    <citation type="submission" date="2014-05" db="EMBL/GenBank/DDBJ databases">
        <title>Novel Listeriaceae from food processing environments.</title>
        <authorList>
            <person name="den Bakker H.C."/>
        </authorList>
    </citation>
    <scope>NUCLEOTIDE SEQUENCE [LARGE SCALE GENOMIC DNA]</scope>
    <source>
        <strain evidence="2 3">FSL A5-0281</strain>
    </source>
</reference>
<dbReference type="EMBL" id="JNFA01000005">
    <property type="protein sequence ID" value="KGL43474.1"/>
    <property type="molecule type" value="Genomic_DNA"/>
</dbReference>
<gene>
    <name evidence="2" type="ORF">EP57_02545</name>
</gene>
<dbReference type="OrthoDB" id="1100174at2"/>
<dbReference type="InterPro" id="IPR021354">
    <property type="entry name" value="DUF2975"/>
</dbReference>
<feature type="transmembrane region" description="Helical" evidence="1">
    <location>
        <begin position="7"/>
        <end position="33"/>
    </location>
</feature>
<evidence type="ECO:0008006" key="4">
    <source>
        <dbReference type="Google" id="ProtNLM"/>
    </source>
</evidence>
<feature type="transmembrane region" description="Helical" evidence="1">
    <location>
        <begin position="93"/>
        <end position="112"/>
    </location>
</feature>
<dbReference type="AlphaFoldDB" id="A0A099WCM8"/>
<evidence type="ECO:0000256" key="1">
    <source>
        <dbReference type="SAM" id="Phobius"/>
    </source>
</evidence>
<dbReference type="eggNOG" id="ENOG502ZR8H">
    <property type="taxonomic scope" value="Bacteria"/>
</dbReference>
<dbReference type="STRING" id="1552123.EP57_02545"/>
<accession>A0A099WCM8</accession>
<evidence type="ECO:0000313" key="2">
    <source>
        <dbReference type="EMBL" id="KGL43474.1"/>
    </source>
</evidence>